<dbReference type="Proteomes" id="UP000245535">
    <property type="component" value="Unassembled WGS sequence"/>
</dbReference>
<evidence type="ECO:0000313" key="10">
    <source>
        <dbReference type="Proteomes" id="UP000245535"/>
    </source>
</evidence>
<dbReference type="AlphaFoldDB" id="A0A315Z0F2"/>
<dbReference type="GO" id="GO:0006284">
    <property type="term" value="P:base-excision repair"/>
    <property type="evidence" value="ECO:0007669"/>
    <property type="project" value="TreeGrafter"/>
</dbReference>
<dbReference type="GO" id="GO:0046872">
    <property type="term" value="F:metal ion binding"/>
    <property type="evidence" value="ECO:0007669"/>
    <property type="project" value="UniProtKB-KW"/>
</dbReference>
<dbReference type="InterPro" id="IPR036691">
    <property type="entry name" value="Endo/exonu/phosph_ase_sf"/>
</dbReference>
<dbReference type="PROSITE" id="PS51435">
    <property type="entry name" value="AP_NUCLEASE_F1_4"/>
    <property type="match status" value="1"/>
</dbReference>
<feature type="site" description="Interaction with DNA substrate" evidence="7">
    <location>
        <position position="247"/>
    </location>
</feature>
<dbReference type="GO" id="GO:0008081">
    <property type="term" value="F:phosphoric diester hydrolase activity"/>
    <property type="evidence" value="ECO:0007669"/>
    <property type="project" value="TreeGrafter"/>
</dbReference>
<feature type="binding site" evidence="6">
    <location>
        <position position="246"/>
    </location>
    <ligand>
        <name>Mg(2+)</name>
        <dbReference type="ChEBI" id="CHEBI:18420"/>
        <label>1</label>
    </ligand>
</feature>
<dbReference type="GO" id="GO:0003906">
    <property type="term" value="F:DNA-(apurinic or apyrimidinic site) endonuclease activity"/>
    <property type="evidence" value="ECO:0007669"/>
    <property type="project" value="TreeGrafter"/>
</dbReference>
<dbReference type="OrthoDB" id="9803914at2"/>
<dbReference type="GO" id="GO:0003677">
    <property type="term" value="F:DNA binding"/>
    <property type="evidence" value="ECO:0007669"/>
    <property type="project" value="InterPro"/>
</dbReference>
<dbReference type="InterPro" id="IPR004808">
    <property type="entry name" value="AP_endonuc_1"/>
</dbReference>
<evidence type="ECO:0000313" key="9">
    <source>
        <dbReference type="EMBL" id="PWJ36108.1"/>
    </source>
</evidence>
<feature type="binding site" evidence="6">
    <location>
        <position position="7"/>
    </location>
    <ligand>
        <name>Mg(2+)</name>
        <dbReference type="ChEBI" id="CHEBI:18420"/>
        <label>1</label>
    </ligand>
</feature>
<evidence type="ECO:0000259" key="8">
    <source>
        <dbReference type="Pfam" id="PF03372"/>
    </source>
</evidence>
<evidence type="ECO:0000256" key="5">
    <source>
        <dbReference type="PIRSR" id="PIRSR604808-1"/>
    </source>
</evidence>
<dbReference type="InterPro" id="IPR005135">
    <property type="entry name" value="Endo/exonuclease/phosphatase"/>
</dbReference>
<evidence type="ECO:0000256" key="3">
    <source>
        <dbReference type="ARBA" id="ARBA00022801"/>
    </source>
</evidence>
<organism evidence="9 10">
    <name type="scientific">Sediminitomix flava</name>
    <dbReference type="NCBI Taxonomy" id="379075"/>
    <lineage>
        <taxon>Bacteria</taxon>
        <taxon>Pseudomonadati</taxon>
        <taxon>Bacteroidota</taxon>
        <taxon>Cytophagia</taxon>
        <taxon>Cytophagales</taxon>
        <taxon>Flammeovirgaceae</taxon>
        <taxon>Sediminitomix</taxon>
    </lineage>
</organism>
<dbReference type="PANTHER" id="PTHR22748">
    <property type="entry name" value="AP ENDONUCLEASE"/>
    <property type="match status" value="1"/>
</dbReference>
<feature type="binding site" evidence="6">
    <location>
        <position position="247"/>
    </location>
    <ligand>
        <name>Mg(2+)</name>
        <dbReference type="ChEBI" id="CHEBI:18420"/>
        <label>1</label>
    </ligand>
</feature>
<proteinExistence type="inferred from homology"/>
<keyword evidence="4 6" id="KW-0460">Magnesium</keyword>
<dbReference type="RefSeq" id="WP_109622534.1">
    <property type="nucleotide sequence ID" value="NZ_QGDO01000009.1"/>
</dbReference>
<dbReference type="PROSITE" id="PS00726">
    <property type="entry name" value="AP_NUCLEASE_F1_1"/>
    <property type="match status" value="1"/>
</dbReference>
<dbReference type="NCBIfam" id="TIGR00633">
    <property type="entry name" value="xth"/>
    <property type="match status" value="1"/>
</dbReference>
<dbReference type="GO" id="GO:0008311">
    <property type="term" value="F:double-stranded DNA 3'-5' DNA exonuclease activity"/>
    <property type="evidence" value="ECO:0007669"/>
    <property type="project" value="TreeGrafter"/>
</dbReference>
<gene>
    <name evidence="9" type="ORF">BC781_109124</name>
</gene>
<accession>A0A315Z0F2</accession>
<evidence type="ECO:0000256" key="7">
    <source>
        <dbReference type="PIRSR" id="PIRSR604808-3"/>
    </source>
</evidence>
<feature type="binding site" evidence="6">
    <location>
        <position position="151"/>
    </location>
    <ligand>
        <name>Mg(2+)</name>
        <dbReference type="ChEBI" id="CHEBI:18420"/>
        <label>1</label>
    </ligand>
</feature>
<dbReference type="EMBL" id="QGDO01000009">
    <property type="protein sequence ID" value="PWJ36108.1"/>
    <property type="molecule type" value="Genomic_DNA"/>
</dbReference>
<evidence type="ECO:0000256" key="6">
    <source>
        <dbReference type="PIRSR" id="PIRSR604808-2"/>
    </source>
</evidence>
<evidence type="ECO:0000256" key="4">
    <source>
        <dbReference type="ARBA" id="ARBA00022842"/>
    </source>
</evidence>
<dbReference type="PANTHER" id="PTHR22748:SF6">
    <property type="entry name" value="DNA-(APURINIC OR APYRIMIDINIC SITE) ENDONUCLEASE"/>
    <property type="match status" value="1"/>
</dbReference>
<evidence type="ECO:0000256" key="2">
    <source>
        <dbReference type="ARBA" id="ARBA00022723"/>
    </source>
</evidence>
<dbReference type="FunFam" id="3.60.10.10:FF:000026">
    <property type="entry name" value="Exodeoxyribonuclease III"/>
    <property type="match status" value="1"/>
</dbReference>
<feature type="binding site" evidence="6">
    <location>
        <position position="35"/>
    </location>
    <ligand>
        <name>Mg(2+)</name>
        <dbReference type="ChEBI" id="CHEBI:18420"/>
        <label>1</label>
    </ligand>
</feature>
<comment type="caution">
    <text evidence="9">The sequence shown here is derived from an EMBL/GenBank/DDBJ whole genome shotgun (WGS) entry which is preliminary data.</text>
</comment>
<dbReference type="Gene3D" id="3.60.10.10">
    <property type="entry name" value="Endonuclease/exonuclease/phosphatase"/>
    <property type="match status" value="1"/>
</dbReference>
<feature type="site" description="Transition state stabilizer" evidence="7">
    <location>
        <position position="151"/>
    </location>
</feature>
<evidence type="ECO:0000256" key="1">
    <source>
        <dbReference type="ARBA" id="ARBA00007092"/>
    </source>
</evidence>
<sequence length="255" mass="29123">MKLITYNVNGIRAAVKKGFLEWLAEENPDVICLQEVKALEEQGPIEELKALGYHHIYWHSAEKKGYSGVAIISKVEPKAVQFGQGIELYDAEGRTLIAEFDDFTLVNTYFPSGSSGDERQDFKMKFLADYQVFIDELKAEKGEVVVCGDFNICHEAIDIHNPVRLKNTSGFLPEEREWVTQFLSSGFIDCFRTLHKEEADRYSWWSYRAGARGKNLGWRIDYFMATNKLEGVLKESEILSDVVHSDHCPVRVELG</sequence>
<keyword evidence="3" id="KW-0378">Hydrolase</keyword>
<dbReference type="SUPFAM" id="SSF56219">
    <property type="entry name" value="DNase I-like"/>
    <property type="match status" value="1"/>
</dbReference>
<dbReference type="NCBIfam" id="TIGR00195">
    <property type="entry name" value="exoDNase_III"/>
    <property type="match status" value="1"/>
</dbReference>
<name>A0A315Z0F2_SEDFL</name>
<dbReference type="Pfam" id="PF03372">
    <property type="entry name" value="Exo_endo_phos"/>
    <property type="match status" value="1"/>
</dbReference>
<comment type="similarity">
    <text evidence="1">Belongs to the DNA repair enzymes AP/ExoA family.</text>
</comment>
<feature type="active site" evidence="5">
    <location>
        <position position="109"/>
    </location>
</feature>
<feature type="binding site" evidence="6">
    <location>
        <position position="149"/>
    </location>
    <ligand>
        <name>Mg(2+)</name>
        <dbReference type="ChEBI" id="CHEBI:18420"/>
        <label>1</label>
    </ligand>
</feature>
<feature type="domain" description="Endonuclease/exonuclease/phosphatase" evidence="8">
    <location>
        <begin position="4"/>
        <end position="241"/>
    </location>
</feature>
<feature type="site" description="Important for catalytic activity" evidence="7">
    <location>
        <position position="221"/>
    </location>
</feature>
<protein>
    <submittedName>
        <fullName evidence="9">Exodeoxyribonuclease-3</fullName>
    </submittedName>
</protein>
<comment type="cofactor">
    <cofactor evidence="6">
        <name>Mg(2+)</name>
        <dbReference type="ChEBI" id="CHEBI:18420"/>
    </cofactor>
    <cofactor evidence="6">
        <name>Mn(2+)</name>
        <dbReference type="ChEBI" id="CHEBI:29035"/>
    </cofactor>
    <text evidence="6">Probably binds two magnesium or manganese ions per subunit.</text>
</comment>
<reference evidence="9 10" key="1">
    <citation type="submission" date="2018-03" db="EMBL/GenBank/DDBJ databases">
        <title>Genomic Encyclopedia of Archaeal and Bacterial Type Strains, Phase II (KMG-II): from individual species to whole genera.</title>
        <authorList>
            <person name="Goeker M."/>
        </authorList>
    </citation>
    <scope>NUCLEOTIDE SEQUENCE [LARGE SCALE GENOMIC DNA]</scope>
    <source>
        <strain evidence="9 10">DSM 28229</strain>
    </source>
</reference>
<keyword evidence="10" id="KW-1185">Reference proteome</keyword>
<feature type="active site" description="Proton acceptor" evidence="5">
    <location>
        <position position="247"/>
    </location>
</feature>
<keyword evidence="6" id="KW-0464">Manganese</keyword>
<feature type="active site" description="Proton donor/acceptor" evidence="5">
    <location>
        <position position="149"/>
    </location>
</feature>
<dbReference type="InterPro" id="IPR020847">
    <property type="entry name" value="AP_endonuclease_F1_BS"/>
</dbReference>
<keyword evidence="2 6" id="KW-0479">Metal-binding</keyword>